<dbReference type="InterPro" id="IPR020471">
    <property type="entry name" value="AKR"/>
</dbReference>
<keyword evidence="2" id="KW-0521">NADP</keyword>
<dbReference type="EMBL" id="CP072133">
    <property type="protein sequence ID" value="QTH70525.1"/>
    <property type="molecule type" value="Genomic_DNA"/>
</dbReference>
<dbReference type="RefSeq" id="WP_208842115.1">
    <property type="nucleotide sequence ID" value="NZ_CP072133.1"/>
</dbReference>
<dbReference type="InterPro" id="IPR036812">
    <property type="entry name" value="NAD(P)_OxRdtase_dom_sf"/>
</dbReference>
<dbReference type="InterPro" id="IPR005399">
    <property type="entry name" value="K_chnl_volt-dep_bsu_KCNAB-rel"/>
</dbReference>
<protein>
    <submittedName>
        <fullName evidence="5">Aldo/keto reductase</fullName>
    </submittedName>
</protein>
<evidence type="ECO:0000256" key="3">
    <source>
        <dbReference type="ARBA" id="ARBA00023002"/>
    </source>
</evidence>
<dbReference type="Proteomes" id="UP000664904">
    <property type="component" value="Chromosome"/>
</dbReference>
<accession>A0A975HLZ1</accession>
<sequence length="317" mass="35890">MKYRKIGQSGLSASVLSVGGWKNFGERLNDTDSKRIIHHAVEQGINSFDTADVYGNAEEAMGRAFKGLDRNKLVLSSKCYWPMSDDVNDRGLSRKHVRASVENSLKRLDTDYIDLYLCHRFDEHTPLRETIRTFDDLIRDGKILYWGTSAWTKEQLVQAFHICKEMGYEPPIVEQAEYSLLVRDYVEQEIQPLREQYGLGLMCWSPLAAGILAGKNLDQNVQPNTLLSTYSPQLRDKYWNDGHVAKAQQLRTLSEKLDVPMATLALAWLAENSKVDSIVVGVSSFEQLTANLNAVDYALDTTTKAQLNSIFQSSEKE</sequence>
<evidence type="ECO:0000313" key="6">
    <source>
        <dbReference type="Proteomes" id="UP000664904"/>
    </source>
</evidence>
<organism evidence="5 6">
    <name type="scientific">Pseudoalteromonas xiamenensis</name>
    <dbReference type="NCBI Taxonomy" id="882626"/>
    <lineage>
        <taxon>Bacteria</taxon>
        <taxon>Pseudomonadati</taxon>
        <taxon>Pseudomonadota</taxon>
        <taxon>Gammaproteobacteria</taxon>
        <taxon>Alteromonadales</taxon>
        <taxon>Pseudoalteromonadaceae</taxon>
        <taxon>Pseudoalteromonas</taxon>
    </lineage>
</organism>
<dbReference type="KEGG" id="pxi:J5O05_11155"/>
<dbReference type="Gene3D" id="3.20.20.100">
    <property type="entry name" value="NADP-dependent oxidoreductase domain"/>
    <property type="match status" value="1"/>
</dbReference>
<feature type="domain" description="NADP-dependent oxidoreductase" evidence="4">
    <location>
        <begin position="16"/>
        <end position="310"/>
    </location>
</feature>
<dbReference type="Pfam" id="PF00248">
    <property type="entry name" value="Aldo_ket_red"/>
    <property type="match status" value="1"/>
</dbReference>
<evidence type="ECO:0000259" key="4">
    <source>
        <dbReference type="Pfam" id="PF00248"/>
    </source>
</evidence>
<reference evidence="5" key="1">
    <citation type="submission" date="2021-03" db="EMBL/GenBank/DDBJ databases">
        <title>Complete Genome of Pseudoalteromonas xiamenensis STKMTI.2, a new potential marine bacterium producing anti-Vibrio compounds.</title>
        <authorList>
            <person name="Handayani D.P."/>
            <person name="Isnansetyo A."/>
            <person name="Istiqomah I."/>
            <person name="Jumina J."/>
        </authorList>
    </citation>
    <scope>NUCLEOTIDE SEQUENCE</scope>
    <source>
        <strain evidence="5">STKMTI.2</strain>
    </source>
</reference>
<dbReference type="PANTHER" id="PTHR43150:SF2">
    <property type="entry name" value="HYPERKINETIC, ISOFORM M"/>
    <property type="match status" value="1"/>
</dbReference>
<name>A0A975HLZ1_9GAMM</name>
<dbReference type="PANTHER" id="PTHR43150">
    <property type="entry name" value="HYPERKINETIC, ISOFORM M"/>
    <property type="match status" value="1"/>
</dbReference>
<dbReference type="AlphaFoldDB" id="A0A975HLZ1"/>
<gene>
    <name evidence="5" type="ORF">J5O05_11155</name>
</gene>
<proteinExistence type="inferred from homology"/>
<dbReference type="GO" id="GO:0016491">
    <property type="term" value="F:oxidoreductase activity"/>
    <property type="evidence" value="ECO:0007669"/>
    <property type="project" value="UniProtKB-KW"/>
</dbReference>
<keyword evidence="6" id="KW-1185">Reference proteome</keyword>
<evidence type="ECO:0000313" key="5">
    <source>
        <dbReference type="EMBL" id="QTH70525.1"/>
    </source>
</evidence>
<comment type="similarity">
    <text evidence="1">Belongs to the shaker potassium channel beta subunit family.</text>
</comment>
<evidence type="ECO:0000256" key="2">
    <source>
        <dbReference type="ARBA" id="ARBA00022857"/>
    </source>
</evidence>
<keyword evidence="3" id="KW-0560">Oxidoreductase</keyword>
<dbReference type="SUPFAM" id="SSF51430">
    <property type="entry name" value="NAD(P)-linked oxidoreductase"/>
    <property type="match status" value="1"/>
</dbReference>
<dbReference type="GO" id="GO:0005829">
    <property type="term" value="C:cytosol"/>
    <property type="evidence" value="ECO:0007669"/>
    <property type="project" value="UniProtKB-ARBA"/>
</dbReference>
<dbReference type="InterPro" id="IPR023210">
    <property type="entry name" value="NADP_OxRdtase_dom"/>
</dbReference>
<dbReference type="PRINTS" id="PR00069">
    <property type="entry name" value="ALDKETRDTASE"/>
</dbReference>
<dbReference type="FunFam" id="3.20.20.100:FF:000004">
    <property type="entry name" value="Oxidoreductase, aldo/keto reductase"/>
    <property type="match status" value="1"/>
</dbReference>
<evidence type="ECO:0000256" key="1">
    <source>
        <dbReference type="ARBA" id="ARBA00006515"/>
    </source>
</evidence>